<dbReference type="OrthoDB" id="95460at2"/>
<dbReference type="Gene3D" id="3.40.930.10">
    <property type="entry name" value="Mannitol-specific EII, Chain A"/>
    <property type="match status" value="1"/>
</dbReference>
<dbReference type="PROSITE" id="PS51094">
    <property type="entry name" value="PTS_EIIA_TYPE_2"/>
    <property type="match status" value="1"/>
</dbReference>
<proteinExistence type="predicted"/>
<feature type="domain" description="PTS EIIA type-2" evidence="1">
    <location>
        <begin position="7"/>
        <end position="150"/>
    </location>
</feature>
<dbReference type="Pfam" id="PF00359">
    <property type="entry name" value="PTS_EIIA_2"/>
    <property type="match status" value="1"/>
</dbReference>
<keyword evidence="2" id="KW-0762">Sugar transport</keyword>
<evidence type="ECO:0000313" key="3">
    <source>
        <dbReference type="Proteomes" id="UP000245539"/>
    </source>
</evidence>
<gene>
    <name evidence="2" type="ORF">DKW60_16270</name>
</gene>
<evidence type="ECO:0000313" key="2">
    <source>
        <dbReference type="EMBL" id="PWQ94957.1"/>
    </source>
</evidence>
<dbReference type="Proteomes" id="UP000245539">
    <property type="component" value="Unassembled WGS sequence"/>
</dbReference>
<dbReference type="PANTHER" id="PTHR47738:SF1">
    <property type="entry name" value="NITROGEN REGULATORY PROTEIN"/>
    <property type="match status" value="1"/>
</dbReference>
<dbReference type="EMBL" id="QGKM01000052">
    <property type="protein sequence ID" value="PWQ94957.1"/>
    <property type="molecule type" value="Genomic_DNA"/>
</dbReference>
<sequence>MLSDITTLLSPERTLFVQELESKKRVFDTLSELLSHKQPQLEKGQIFDYLIDREKLGSTTIGGGIALPRARVPISQPYAALLVLKDGIAIETPDKQAVSVFLALLLPETNAQQYSDLISNLMLRMASRPVAEELSEISEPQIAINYFETLLLQEKAA</sequence>
<organism evidence="2 3">
    <name type="scientific">Leucothrix pacifica</name>
    <dbReference type="NCBI Taxonomy" id="1247513"/>
    <lineage>
        <taxon>Bacteria</taxon>
        <taxon>Pseudomonadati</taxon>
        <taxon>Pseudomonadota</taxon>
        <taxon>Gammaproteobacteria</taxon>
        <taxon>Thiotrichales</taxon>
        <taxon>Thiotrichaceae</taxon>
        <taxon>Leucothrix</taxon>
    </lineage>
</organism>
<protein>
    <submittedName>
        <fullName evidence="2">PTS sugar transporter subunit IIA</fullName>
    </submittedName>
</protein>
<dbReference type="GO" id="GO:0030295">
    <property type="term" value="F:protein kinase activator activity"/>
    <property type="evidence" value="ECO:0007669"/>
    <property type="project" value="TreeGrafter"/>
</dbReference>
<dbReference type="InterPro" id="IPR016152">
    <property type="entry name" value="PTrfase/Anion_transptr"/>
</dbReference>
<keyword evidence="3" id="KW-1185">Reference proteome</keyword>
<name>A0A317C9C5_9GAMM</name>
<dbReference type="InterPro" id="IPR002178">
    <property type="entry name" value="PTS_EIIA_type-2_dom"/>
</dbReference>
<keyword evidence="2" id="KW-0813">Transport</keyword>
<accession>A0A317C9C5</accession>
<dbReference type="AlphaFoldDB" id="A0A317C9C5"/>
<reference evidence="2 3" key="1">
    <citation type="submission" date="2018-05" db="EMBL/GenBank/DDBJ databases">
        <title>Leucothrix arctica sp. nov., isolated from Arctic seawater.</title>
        <authorList>
            <person name="Choi A."/>
            <person name="Baek K."/>
        </authorList>
    </citation>
    <scope>NUCLEOTIDE SEQUENCE [LARGE SCALE GENOMIC DNA]</scope>
    <source>
        <strain evidence="2 3">JCM 18388</strain>
    </source>
</reference>
<dbReference type="InterPro" id="IPR051541">
    <property type="entry name" value="PTS_SugarTrans_NitroReg"/>
</dbReference>
<evidence type="ECO:0000259" key="1">
    <source>
        <dbReference type="PROSITE" id="PS51094"/>
    </source>
</evidence>
<comment type="caution">
    <text evidence="2">The sequence shown here is derived from an EMBL/GenBank/DDBJ whole genome shotgun (WGS) entry which is preliminary data.</text>
</comment>
<dbReference type="SUPFAM" id="SSF55804">
    <property type="entry name" value="Phoshotransferase/anion transport protein"/>
    <property type="match status" value="1"/>
</dbReference>
<dbReference type="RefSeq" id="WP_109838719.1">
    <property type="nucleotide sequence ID" value="NZ_QGKM01000052.1"/>
</dbReference>
<dbReference type="PANTHER" id="PTHR47738">
    <property type="entry name" value="PTS SYSTEM FRUCTOSE-LIKE EIIA COMPONENT-RELATED"/>
    <property type="match status" value="1"/>
</dbReference>